<sequence length="942" mass="107769">MTAVDAETAPISPNSTDLNNVLWYIVYALTTMLGILAFVCIKQLWSKYRNRIQIRNVTPRNWTRRQSSLGTVTPFNPATTQSVITNENYAYFHSIDEFLASLDGSTDSNATEMSILLQFNVLVGAQYTETPHTHVVGMVGHKTYIADVTLRNWYVARKFCERRGYDLATFTPDEKVRFTQLLYGAGVPVNGWHYWTGGRDLAYNSKARGNDNVSRLENGYPVTDFVIRSYEDSQKACLAYNYLSTSLEIDLCIVGFYTLCEITKPINRTNDVSLGSKSELLNLGFLNGTTYFGDRVTRTWKESENFCQNHGMQLAVITNRKQIKFLMPKIHLIKYDGWYWVQRNDSLDEDIDDYGASELEFECPSLNLFDEYYFDHNCSHKHFTLCEILGEKTTNIPTGRSSFLVGLTISITLFIILYFLAMFLKFTFLVFISTIFLISSLTNAKATDSDEDSESDPEIIAYAKTLRKAIEDLSRKRNTIHDMVGDTSMKERIEISKEYNKLFDRNLEADFIDGPDPNFGNHMAGMFMSKAEFQASEIRRAITGYGTDEDSLSEILCCLKETELQSMKKAYNKKFKGDIESDIKEATSNYYQQLLLSLLNTARNDDESDADLRKTAVSEAVKKLNPRNPDLPVETTTKRPKLPKYISFKFNSNDEGDKILFVDIKSLVEVFSSSSFIVIRNAAQKYQTDTGHKLQATIHQSCTGDFKDLLINILEFSEDNMEFYARKIHTGLTRLPQSQKPLIRSLVMLPARDQKQLKKVLQFNAHVGAQYEETPHTIVIGNVGEKAFIVDETLRSWDSSLRFCEKRGFDFLTIAPEELDGYYQFMNVYDSQGFKWRYWLGAKDLEGNGNFTWVKTGTPVSGLEIHSWRPDDEDEQDFLSYDFESSKFYKNTNNPYYYTLCESTTPINSDITHKPTPESKSGLINLGSLDNITYFGDMVTRV</sequence>
<feature type="transmembrane region" description="Helical" evidence="4">
    <location>
        <begin position="21"/>
        <end position="41"/>
    </location>
</feature>
<evidence type="ECO:0000259" key="5">
    <source>
        <dbReference type="PROSITE" id="PS50041"/>
    </source>
</evidence>
<evidence type="ECO:0000256" key="2">
    <source>
        <dbReference type="ARBA" id="ARBA00022737"/>
    </source>
</evidence>
<proteinExistence type="inferred from homology"/>
<keyword evidence="4" id="KW-0472">Membrane</keyword>
<reference evidence="6 7" key="1">
    <citation type="submission" date="2024-08" db="EMBL/GenBank/DDBJ databases">
        <authorList>
            <person name="Cucini C."/>
            <person name="Frati F."/>
        </authorList>
    </citation>
    <scope>NUCLEOTIDE SEQUENCE [LARGE SCALE GENOMIC DNA]</scope>
</reference>
<gene>
    <name evidence="6" type="ORF">ODALV1_LOCUS23729</name>
</gene>
<accession>A0ABP1RLW2</accession>
<dbReference type="SUPFAM" id="SSF47874">
    <property type="entry name" value="Annexin"/>
    <property type="match status" value="1"/>
</dbReference>
<dbReference type="EMBL" id="CAXLJM020000082">
    <property type="protein sequence ID" value="CAL8130449.1"/>
    <property type="molecule type" value="Genomic_DNA"/>
</dbReference>
<keyword evidence="3" id="KW-0041">Annexin</keyword>
<name>A0ABP1RLW2_9HEXA</name>
<dbReference type="SMART" id="SM00335">
    <property type="entry name" value="ANX"/>
    <property type="match status" value="2"/>
</dbReference>
<comment type="similarity">
    <text evidence="1">Belongs to the annexin family.</text>
</comment>
<dbReference type="SUPFAM" id="SSF56436">
    <property type="entry name" value="C-type lectin-like"/>
    <property type="match status" value="3"/>
</dbReference>
<dbReference type="Proteomes" id="UP001642540">
    <property type="component" value="Unassembled WGS sequence"/>
</dbReference>
<dbReference type="PROSITE" id="PS50041">
    <property type="entry name" value="C_TYPE_LECTIN_2"/>
    <property type="match status" value="2"/>
</dbReference>
<keyword evidence="7" id="KW-1185">Reference proteome</keyword>
<protein>
    <recommendedName>
        <fullName evidence="5">C-type lectin domain-containing protein</fullName>
    </recommendedName>
</protein>
<dbReference type="InterPro" id="IPR001304">
    <property type="entry name" value="C-type_lectin-like"/>
</dbReference>
<dbReference type="PANTHER" id="PTHR10502">
    <property type="entry name" value="ANNEXIN"/>
    <property type="match status" value="1"/>
</dbReference>
<evidence type="ECO:0000313" key="6">
    <source>
        <dbReference type="EMBL" id="CAL8130449.1"/>
    </source>
</evidence>
<dbReference type="Pfam" id="PF00191">
    <property type="entry name" value="Annexin"/>
    <property type="match status" value="2"/>
</dbReference>
<organism evidence="6 7">
    <name type="scientific">Orchesella dallaii</name>
    <dbReference type="NCBI Taxonomy" id="48710"/>
    <lineage>
        <taxon>Eukaryota</taxon>
        <taxon>Metazoa</taxon>
        <taxon>Ecdysozoa</taxon>
        <taxon>Arthropoda</taxon>
        <taxon>Hexapoda</taxon>
        <taxon>Collembola</taxon>
        <taxon>Entomobryomorpha</taxon>
        <taxon>Entomobryoidea</taxon>
        <taxon>Orchesellidae</taxon>
        <taxon>Orchesellinae</taxon>
        <taxon>Orchesella</taxon>
    </lineage>
</organism>
<keyword evidence="2" id="KW-0677">Repeat</keyword>
<feature type="transmembrane region" description="Helical" evidence="4">
    <location>
        <begin position="402"/>
        <end position="420"/>
    </location>
</feature>
<dbReference type="InterPro" id="IPR016187">
    <property type="entry name" value="CTDL_fold"/>
</dbReference>
<dbReference type="Gene3D" id="3.10.100.10">
    <property type="entry name" value="Mannose-Binding Protein A, subunit A"/>
    <property type="match status" value="3"/>
</dbReference>
<comment type="caution">
    <text evidence="6">The sequence shown here is derived from an EMBL/GenBank/DDBJ whole genome shotgun (WGS) entry which is preliminary data.</text>
</comment>
<dbReference type="InterPro" id="IPR018502">
    <property type="entry name" value="Annexin_repeat"/>
</dbReference>
<feature type="domain" description="C-type lectin" evidence="5">
    <location>
        <begin position="286"/>
        <end position="387"/>
    </location>
</feature>
<keyword evidence="4" id="KW-1133">Transmembrane helix</keyword>
<evidence type="ECO:0000256" key="3">
    <source>
        <dbReference type="ARBA" id="ARBA00023216"/>
    </source>
</evidence>
<evidence type="ECO:0000256" key="4">
    <source>
        <dbReference type="SAM" id="Phobius"/>
    </source>
</evidence>
<keyword evidence="4" id="KW-0812">Transmembrane</keyword>
<dbReference type="InterPro" id="IPR016186">
    <property type="entry name" value="C-type_lectin-like/link_sf"/>
</dbReference>
<evidence type="ECO:0000256" key="1">
    <source>
        <dbReference type="ARBA" id="ARBA00007831"/>
    </source>
</evidence>
<dbReference type="PANTHER" id="PTHR10502:SF102">
    <property type="entry name" value="ANNEXIN B11"/>
    <property type="match status" value="1"/>
</dbReference>
<dbReference type="CDD" id="cd00037">
    <property type="entry name" value="CLECT"/>
    <property type="match status" value="2"/>
</dbReference>
<feature type="domain" description="C-type lectin" evidence="5">
    <location>
        <begin position="783"/>
        <end position="902"/>
    </location>
</feature>
<evidence type="ECO:0000313" key="7">
    <source>
        <dbReference type="Proteomes" id="UP001642540"/>
    </source>
</evidence>
<dbReference type="Gene3D" id="1.10.220.10">
    <property type="entry name" value="Annexin"/>
    <property type="match status" value="3"/>
</dbReference>
<dbReference type="InterPro" id="IPR037104">
    <property type="entry name" value="Annexin_sf"/>
</dbReference>
<dbReference type="PROSITE" id="PS51897">
    <property type="entry name" value="ANNEXIN_2"/>
    <property type="match status" value="1"/>
</dbReference>